<keyword evidence="3" id="KW-1185">Reference proteome</keyword>
<reference evidence="2 3" key="1">
    <citation type="journal article" date="2015" name="Genome Biol. Evol.">
        <title>Phylogenomic analyses indicate that early fungi evolved digesting cell walls of algal ancestors of land plants.</title>
        <authorList>
            <person name="Chang Y."/>
            <person name="Wang S."/>
            <person name="Sekimoto S."/>
            <person name="Aerts A.L."/>
            <person name="Choi C."/>
            <person name="Clum A."/>
            <person name="LaButti K.M."/>
            <person name="Lindquist E.A."/>
            <person name="Yee Ngan C."/>
            <person name="Ohm R.A."/>
            <person name="Salamov A.A."/>
            <person name="Grigoriev I.V."/>
            <person name="Spatafora J.W."/>
            <person name="Berbee M.L."/>
        </authorList>
    </citation>
    <scope>NUCLEOTIDE SEQUENCE [LARGE SCALE GENOMIC DNA]</scope>
    <source>
        <strain evidence="2 3">JEL478</strain>
    </source>
</reference>
<gene>
    <name evidence="2" type="ORF">M427DRAFT_132522</name>
</gene>
<dbReference type="EMBL" id="KQ965741">
    <property type="protein sequence ID" value="KXS18544.1"/>
    <property type="molecule type" value="Genomic_DNA"/>
</dbReference>
<evidence type="ECO:0000256" key="1">
    <source>
        <dbReference type="SAM" id="MobiDB-lite"/>
    </source>
</evidence>
<evidence type="ECO:0000313" key="3">
    <source>
        <dbReference type="Proteomes" id="UP000070544"/>
    </source>
</evidence>
<evidence type="ECO:0000313" key="2">
    <source>
        <dbReference type="EMBL" id="KXS18544.1"/>
    </source>
</evidence>
<proteinExistence type="predicted"/>
<name>A0A139APH2_GONPJ</name>
<sequence length="227" mass="24352">MASRESVTTEYCLRAYRLAMDKLDIVPSRKFKATVRPSANRGVLYCKLLTQEHHIYRLIPAIMPPQYQTDSLLRLDTTTRPMPRLRTTGSSILPSPMPSLSCSSQLETGSPRTKCVLATASRPRVAAQETIEEAIGTTNIVETVTVTGVATGDREAGAGIECVTETETTNTVAIDTGIEVQRDRGAEAGTAFALGTTTTVATERGTTGWTETVATAGGEGLTCCEIY</sequence>
<organism evidence="2 3">
    <name type="scientific">Gonapodya prolifera (strain JEL478)</name>
    <name type="common">Monoblepharis prolifera</name>
    <dbReference type="NCBI Taxonomy" id="1344416"/>
    <lineage>
        <taxon>Eukaryota</taxon>
        <taxon>Fungi</taxon>
        <taxon>Fungi incertae sedis</taxon>
        <taxon>Chytridiomycota</taxon>
        <taxon>Chytridiomycota incertae sedis</taxon>
        <taxon>Monoblepharidomycetes</taxon>
        <taxon>Monoblepharidales</taxon>
        <taxon>Gonapodyaceae</taxon>
        <taxon>Gonapodya</taxon>
    </lineage>
</organism>
<dbReference type="Proteomes" id="UP000070544">
    <property type="component" value="Unassembled WGS sequence"/>
</dbReference>
<protein>
    <submittedName>
        <fullName evidence="2">Uncharacterized protein</fullName>
    </submittedName>
</protein>
<accession>A0A139APH2</accession>
<feature type="region of interest" description="Disordered" evidence="1">
    <location>
        <begin position="86"/>
        <end position="106"/>
    </location>
</feature>
<dbReference type="AlphaFoldDB" id="A0A139APH2"/>